<feature type="transmembrane region" description="Helical" evidence="5">
    <location>
        <begin position="172"/>
        <end position="192"/>
    </location>
</feature>
<sequence length="326" mass="35483">MFYSGGNAVMGALAWALRDWRWLLRAVYGGGLVFAIPLWFTPESVRWLAAVGRLEEADAVVARVAAINRVTVNETLSGVDVEAESAVSEDSKSTESAGTLKTLISVFKSRTLLLRFITCALCWLASCFVYYGLLLNTVTLSGDQYVNFALSGLVEIPSNLLSLWLQYNAGRRWSVAGTLVVAGVFCLAILGVPADIQWLVVVLYILGRFTVINSINLLYVVTAEIFPTNVRQSMLNSCMTFGRIGVVLAPQTPLLATVSESLPLTLFGVVSLSSGLLALLFPETKGRPLPETLEEAESLGADQGCFRACCPSWCKRRQSSEEHKDV</sequence>
<feature type="transmembrane region" description="Helical" evidence="5">
    <location>
        <begin position="198"/>
        <end position="221"/>
    </location>
</feature>
<evidence type="ECO:0000256" key="3">
    <source>
        <dbReference type="ARBA" id="ARBA00022989"/>
    </source>
</evidence>
<dbReference type="Pfam" id="PF00083">
    <property type="entry name" value="Sugar_tr"/>
    <property type="match status" value="1"/>
</dbReference>
<gene>
    <name evidence="7" type="primary">LOC113214788</name>
</gene>
<dbReference type="SUPFAM" id="SSF103473">
    <property type="entry name" value="MFS general substrate transporter"/>
    <property type="match status" value="1"/>
</dbReference>
<feature type="transmembrane region" description="Helical" evidence="5">
    <location>
        <begin position="145"/>
        <end position="165"/>
    </location>
</feature>
<keyword evidence="3 5" id="KW-1133">Transmembrane helix</keyword>
<dbReference type="Proteomes" id="UP000504606">
    <property type="component" value="Unplaced"/>
</dbReference>
<evidence type="ECO:0000313" key="7">
    <source>
        <dbReference type="RefSeq" id="XP_052132887.1"/>
    </source>
</evidence>
<feature type="transmembrane region" description="Helical" evidence="5">
    <location>
        <begin position="20"/>
        <end position="40"/>
    </location>
</feature>
<evidence type="ECO:0000313" key="6">
    <source>
        <dbReference type="Proteomes" id="UP000504606"/>
    </source>
</evidence>
<evidence type="ECO:0000256" key="5">
    <source>
        <dbReference type="SAM" id="Phobius"/>
    </source>
</evidence>
<dbReference type="GO" id="GO:0022857">
    <property type="term" value="F:transmembrane transporter activity"/>
    <property type="evidence" value="ECO:0007669"/>
    <property type="project" value="InterPro"/>
</dbReference>
<proteinExistence type="predicted"/>
<feature type="transmembrane region" description="Helical" evidence="5">
    <location>
        <begin position="112"/>
        <end position="133"/>
    </location>
</feature>
<protein>
    <submittedName>
        <fullName evidence="7">Organic cation transporter protein-like isoform X1</fullName>
    </submittedName>
</protein>
<comment type="subcellular location">
    <subcellularLocation>
        <location evidence="1">Membrane</location>
        <topology evidence="1">Multi-pass membrane protein</topology>
    </subcellularLocation>
</comment>
<evidence type="ECO:0000256" key="1">
    <source>
        <dbReference type="ARBA" id="ARBA00004141"/>
    </source>
</evidence>
<dbReference type="AlphaFoldDB" id="A0A9C6XCV1"/>
<dbReference type="RefSeq" id="XP_052132887.1">
    <property type="nucleotide sequence ID" value="XM_052276927.1"/>
</dbReference>
<dbReference type="InterPro" id="IPR036259">
    <property type="entry name" value="MFS_trans_sf"/>
</dbReference>
<organism evidence="6 7">
    <name type="scientific">Frankliniella occidentalis</name>
    <name type="common">Western flower thrips</name>
    <name type="synonym">Euthrips occidentalis</name>
    <dbReference type="NCBI Taxonomy" id="133901"/>
    <lineage>
        <taxon>Eukaryota</taxon>
        <taxon>Metazoa</taxon>
        <taxon>Ecdysozoa</taxon>
        <taxon>Arthropoda</taxon>
        <taxon>Hexapoda</taxon>
        <taxon>Insecta</taxon>
        <taxon>Pterygota</taxon>
        <taxon>Neoptera</taxon>
        <taxon>Paraneoptera</taxon>
        <taxon>Thysanoptera</taxon>
        <taxon>Terebrantia</taxon>
        <taxon>Thripoidea</taxon>
        <taxon>Thripidae</taxon>
        <taxon>Frankliniella</taxon>
    </lineage>
</organism>
<reference evidence="7" key="1">
    <citation type="submission" date="2025-08" db="UniProtKB">
        <authorList>
            <consortium name="RefSeq"/>
        </authorList>
    </citation>
    <scope>IDENTIFICATION</scope>
    <source>
        <tissue evidence="7">Whole organism</tissue>
    </source>
</reference>
<keyword evidence="6" id="KW-1185">Reference proteome</keyword>
<dbReference type="Gene3D" id="1.20.1250.20">
    <property type="entry name" value="MFS general substrate transporter like domains"/>
    <property type="match status" value="1"/>
</dbReference>
<accession>A0A9C6XCV1</accession>
<keyword evidence="2 5" id="KW-0812">Transmembrane</keyword>
<dbReference type="GO" id="GO:0016020">
    <property type="term" value="C:membrane"/>
    <property type="evidence" value="ECO:0007669"/>
    <property type="project" value="UniProtKB-SubCell"/>
</dbReference>
<dbReference type="OrthoDB" id="5296287at2759"/>
<dbReference type="GeneID" id="113214788"/>
<evidence type="ECO:0000256" key="2">
    <source>
        <dbReference type="ARBA" id="ARBA00022692"/>
    </source>
</evidence>
<dbReference type="InterPro" id="IPR005828">
    <property type="entry name" value="MFS_sugar_transport-like"/>
</dbReference>
<dbReference type="KEGG" id="foc:113214788"/>
<evidence type="ECO:0000256" key="4">
    <source>
        <dbReference type="ARBA" id="ARBA00023136"/>
    </source>
</evidence>
<name>A0A9C6XCV1_FRAOC</name>
<keyword evidence="4 5" id="KW-0472">Membrane</keyword>
<dbReference type="PANTHER" id="PTHR24064">
    <property type="entry name" value="SOLUTE CARRIER FAMILY 22 MEMBER"/>
    <property type="match status" value="1"/>
</dbReference>